<dbReference type="SMART" id="SM00320">
    <property type="entry name" value="WD40"/>
    <property type="match status" value="5"/>
</dbReference>
<evidence type="ECO:0000256" key="9">
    <source>
        <dbReference type="PROSITE-ProRule" id="PRU00221"/>
    </source>
</evidence>
<dbReference type="InterPro" id="IPR001680">
    <property type="entry name" value="WD40_rpt"/>
</dbReference>
<evidence type="ECO:0000256" key="7">
    <source>
        <dbReference type="ARBA" id="ARBA00023242"/>
    </source>
</evidence>
<keyword evidence="13" id="KW-1185">Reference proteome</keyword>
<dbReference type="PROSITE" id="PS50082">
    <property type="entry name" value="WD_REPEATS_2"/>
    <property type="match status" value="2"/>
</dbReference>
<dbReference type="Pfam" id="PF00400">
    <property type="entry name" value="WD40"/>
    <property type="match status" value="2"/>
</dbReference>
<dbReference type="Proteomes" id="UP001166093">
    <property type="component" value="Unassembled WGS sequence"/>
</dbReference>
<evidence type="ECO:0000259" key="11">
    <source>
        <dbReference type="Pfam" id="PF14077"/>
    </source>
</evidence>
<evidence type="ECO:0000256" key="10">
    <source>
        <dbReference type="SAM" id="Coils"/>
    </source>
</evidence>
<evidence type="ECO:0000256" key="3">
    <source>
        <dbReference type="ARBA" id="ARBA00021267"/>
    </source>
</evidence>
<dbReference type="Gene3D" id="2.130.10.10">
    <property type="entry name" value="YVTN repeat-like/Quinoprotein amine dehydrogenase"/>
    <property type="match status" value="2"/>
</dbReference>
<dbReference type="Pfam" id="PF14077">
    <property type="entry name" value="WDR18_C"/>
    <property type="match status" value="1"/>
</dbReference>
<dbReference type="PROSITE" id="PS50294">
    <property type="entry name" value="WD_REPEATS_REGION"/>
    <property type="match status" value="2"/>
</dbReference>
<sequence length="509" mass="56163">MSAPMEVVVCSDSAGQLWNCAVFELHSGTNLLSYRGGNTSARGLAILNGEHLLGAQLGKNYINVWEIQRKDQLQQKIVCPGIVTCLTGSPNGLYLLAGIAESIYLWEVSTGSLLAVLNRHYQDLTCLRFTDDSSHFISGGKDNLALVWSICSVLQEDPSQTPEPRHVWARHSLPITDIHCGLMGPQARVATASLDQTVKVVHRKVWAQDEARLVSSFLGTLLASTMGIEFNETMYLFLWEISSGEILLSVLFDVGIMSVTFDPCEYSMFCGGSDGNIFQVTLCGTNLQRDKSFQTDQEGSQVFKGHRNLVTCLSVSMDGTLLLSGSHDETVRLWDIQSKQCVRTVNHKVSFRKKIQIFSLRCVNILIAPPMCNSQRSPRYHCSLTLSICSVTNAFIMPAPANMFQPDSRPTVGLPRFTRHLNPSEPGEGSETGGVSLRLGLHMQGTEDSYLEKAGKLHALMCAATDKSVFGIGENTKVRVAELEDEVKKLKKINKDLYEFSAQILTKPH</sequence>
<evidence type="ECO:0000256" key="6">
    <source>
        <dbReference type="ARBA" id="ARBA00022737"/>
    </source>
</evidence>
<dbReference type="PANTHER" id="PTHR18763">
    <property type="entry name" value="WD-REPEAT PROTEIN 18"/>
    <property type="match status" value="1"/>
</dbReference>
<feature type="non-terminal residue" evidence="12">
    <location>
        <position position="509"/>
    </location>
</feature>
<keyword evidence="5 9" id="KW-0853">WD repeat</keyword>
<comment type="caution">
    <text evidence="12">The sequence shown here is derived from an EMBL/GenBank/DDBJ whole genome shotgun (WGS) entry which is preliminary data.</text>
</comment>
<dbReference type="PROSITE" id="PS00678">
    <property type="entry name" value="WD_REPEATS_1"/>
    <property type="match status" value="1"/>
</dbReference>
<comment type="subcellular location">
    <subcellularLocation>
        <location evidence="8">Dynein axonemal particle</location>
    </subcellularLocation>
    <subcellularLocation>
        <location evidence="1">Nucleus</location>
        <location evidence="1">Nucleolus</location>
    </subcellularLocation>
    <subcellularLocation>
        <location evidence="2">Nucleus</location>
        <location evidence="2">Nucleoplasm</location>
    </subcellularLocation>
</comment>
<evidence type="ECO:0000313" key="12">
    <source>
        <dbReference type="EMBL" id="MBN3284727.1"/>
    </source>
</evidence>
<dbReference type="PANTHER" id="PTHR18763:SF0">
    <property type="entry name" value="WD REPEAT-CONTAINING PROTEIN 18"/>
    <property type="match status" value="1"/>
</dbReference>
<evidence type="ECO:0000256" key="5">
    <source>
        <dbReference type="ARBA" id="ARBA00022574"/>
    </source>
</evidence>
<proteinExistence type="predicted"/>
<evidence type="ECO:0000313" key="13">
    <source>
        <dbReference type="Proteomes" id="UP001166093"/>
    </source>
</evidence>
<evidence type="ECO:0000256" key="2">
    <source>
        <dbReference type="ARBA" id="ARBA00004642"/>
    </source>
</evidence>
<feature type="non-terminal residue" evidence="12">
    <location>
        <position position="1"/>
    </location>
</feature>
<dbReference type="InterPro" id="IPR015943">
    <property type="entry name" value="WD40/YVTN_repeat-like_dom_sf"/>
</dbReference>
<keyword evidence="4" id="KW-0963">Cytoplasm</keyword>
<reference evidence="12" key="1">
    <citation type="journal article" date="2021" name="Cell">
        <title>Tracing the genetic footprints of vertebrate landing in non-teleost ray-finned fishes.</title>
        <authorList>
            <person name="Bi X."/>
            <person name="Wang K."/>
            <person name="Yang L."/>
            <person name="Pan H."/>
            <person name="Jiang H."/>
            <person name="Wei Q."/>
            <person name="Fang M."/>
            <person name="Yu H."/>
            <person name="Zhu C."/>
            <person name="Cai Y."/>
            <person name="He Y."/>
            <person name="Gan X."/>
            <person name="Zeng H."/>
            <person name="Yu D."/>
            <person name="Zhu Y."/>
            <person name="Jiang H."/>
            <person name="Qiu Q."/>
            <person name="Yang H."/>
            <person name="Zhang Y.E."/>
            <person name="Wang W."/>
            <person name="Zhu M."/>
            <person name="He S."/>
            <person name="Zhang G."/>
        </authorList>
    </citation>
    <scope>NUCLEOTIDE SEQUENCE</scope>
    <source>
        <strain evidence="12">Pddl_001</strain>
    </source>
</reference>
<evidence type="ECO:0000256" key="4">
    <source>
        <dbReference type="ARBA" id="ARBA00022490"/>
    </source>
</evidence>
<feature type="repeat" description="WD" evidence="9">
    <location>
        <begin position="303"/>
        <end position="344"/>
    </location>
</feature>
<gene>
    <name evidence="12" type="primary">Wdr18</name>
    <name evidence="12" type="ORF">GTO93_0009594</name>
</gene>
<name>A0ABS2YDM3_POLSP</name>
<keyword evidence="10" id="KW-0175">Coiled coil</keyword>
<feature type="domain" description="WD repeat-containing protein 18 C-terminal" evidence="11">
    <location>
        <begin position="461"/>
        <end position="508"/>
    </location>
</feature>
<protein>
    <recommendedName>
        <fullName evidence="3">WD repeat-containing protein 18</fullName>
    </recommendedName>
</protein>
<evidence type="ECO:0000256" key="8">
    <source>
        <dbReference type="ARBA" id="ARBA00024190"/>
    </source>
</evidence>
<feature type="repeat" description="WD" evidence="9">
    <location>
        <begin position="117"/>
        <end position="150"/>
    </location>
</feature>
<evidence type="ECO:0000256" key="1">
    <source>
        <dbReference type="ARBA" id="ARBA00004604"/>
    </source>
</evidence>
<dbReference type="InterPro" id="IPR026987">
    <property type="entry name" value="WDR18_C"/>
</dbReference>
<dbReference type="InterPro" id="IPR019775">
    <property type="entry name" value="WD40_repeat_CS"/>
</dbReference>
<dbReference type="InterPro" id="IPR045227">
    <property type="entry name" value="WDR18/Ipi3/RID3"/>
</dbReference>
<dbReference type="InterPro" id="IPR011047">
    <property type="entry name" value="Quinoprotein_ADH-like_sf"/>
</dbReference>
<dbReference type="SUPFAM" id="SSF50998">
    <property type="entry name" value="Quinoprotein alcohol dehydrogenase-like"/>
    <property type="match status" value="1"/>
</dbReference>
<dbReference type="EMBL" id="JAAWVQ010139210">
    <property type="protein sequence ID" value="MBN3284727.1"/>
    <property type="molecule type" value="Genomic_DNA"/>
</dbReference>
<accession>A0ABS2YDM3</accession>
<feature type="coiled-coil region" evidence="10">
    <location>
        <begin position="473"/>
        <end position="500"/>
    </location>
</feature>
<organism evidence="12 13">
    <name type="scientific">Polyodon spathula</name>
    <name type="common">North American paddlefish</name>
    <name type="synonym">Squalus spathula</name>
    <dbReference type="NCBI Taxonomy" id="7913"/>
    <lineage>
        <taxon>Eukaryota</taxon>
        <taxon>Metazoa</taxon>
        <taxon>Chordata</taxon>
        <taxon>Craniata</taxon>
        <taxon>Vertebrata</taxon>
        <taxon>Euteleostomi</taxon>
        <taxon>Actinopterygii</taxon>
        <taxon>Chondrostei</taxon>
        <taxon>Acipenseriformes</taxon>
        <taxon>Polyodontidae</taxon>
        <taxon>Polyodon</taxon>
    </lineage>
</organism>
<keyword evidence="6" id="KW-0677">Repeat</keyword>
<keyword evidence="7" id="KW-0539">Nucleus</keyword>